<proteinExistence type="predicted"/>
<name>A0A2M4DCT8_ANODA</name>
<accession>A0A2M4DCT8</accession>
<reference evidence="1" key="1">
    <citation type="submission" date="2018-01" db="EMBL/GenBank/DDBJ databases">
        <title>An insight into the sialome of Amazonian anophelines.</title>
        <authorList>
            <person name="Ribeiro J.M."/>
            <person name="Scarpassa V."/>
            <person name="Calvo E."/>
        </authorList>
    </citation>
    <scope>NUCLEOTIDE SEQUENCE</scope>
</reference>
<evidence type="ECO:0000313" key="1">
    <source>
        <dbReference type="EMBL" id="MBW74898.1"/>
    </source>
</evidence>
<sequence>MLLLLLLLLVLLLLLLLLLLQQPMFPFPFALLQRQFRRGYPLMVGWRFGPLDLVRHLGIVQVGTDLKQQLPVAWHNTELSRRITAEDVEIELSGRYQMDQLFAREPLHIDEIVIVQIP</sequence>
<organism evidence="1">
    <name type="scientific">Anopheles darlingi</name>
    <name type="common">Mosquito</name>
    <dbReference type="NCBI Taxonomy" id="43151"/>
    <lineage>
        <taxon>Eukaryota</taxon>
        <taxon>Metazoa</taxon>
        <taxon>Ecdysozoa</taxon>
        <taxon>Arthropoda</taxon>
        <taxon>Hexapoda</taxon>
        <taxon>Insecta</taxon>
        <taxon>Pterygota</taxon>
        <taxon>Neoptera</taxon>
        <taxon>Endopterygota</taxon>
        <taxon>Diptera</taxon>
        <taxon>Nematocera</taxon>
        <taxon>Culicoidea</taxon>
        <taxon>Culicidae</taxon>
        <taxon>Anophelinae</taxon>
        <taxon>Anopheles</taxon>
    </lineage>
</organism>
<protein>
    <submittedName>
        <fullName evidence="1">Putative secreted protein</fullName>
    </submittedName>
</protein>
<dbReference type="AlphaFoldDB" id="A0A2M4DCT8"/>
<dbReference type="EMBL" id="GGFL01010720">
    <property type="protein sequence ID" value="MBW74898.1"/>
    <property type="molecule type" value="Transcribed_RNA"/>
</dbReference>